<feature type="domain" description="GXWXG" evidence="2">
    <location>
        <begin position="45"/>
        <end position="100"/>
    </location>
</feature>
<feature type="domain" description="DUF4334" evidence="3">
    <location>
        <begin position="195"/>
        <end position="250"/>
    </location>
</feature>
<comment type="caution">
    <text evidence="4">The sequence shown here is derived from an EMBL/GenBank/DDBJ whole genome shotgun (WGS) entry which is preliminary data.</text>
</comment>
<proteinExistence type="predicted"/>
<evidence type="ECO:0000259" key="3">
    <source>
        <dbReference type="Pfam" id="PF14232"/>
    </source>
</evidence>
<feature type="compositionally biased region" description="Basic residues" evidence="1">
    <location>
        <begin position="137"/>
        <end position="149"/>
    </location>
</feature>
<dbReference type="InterPro" id="IPR025568">
    <property type="entry name" value="DUF4334"/>
</dbReference>
<protein>
    <submittedName>
        <fullName evidence="4">DUF4334 domain-containing protein</fullName>
    </submittedName>
</protein>
<keyword evidence="5" id="KW-1185">Reference proteome</keyword>
<reference evidence="5" key="1">
    <citation type="journal article" date="2019" name="Int. J. Syst. Evol. Microbiol.">
        <title>The Global Catalogue of Microorganisms (GCM) 10K type strain sequencing project: providing services to taxonomists for standard genome sequencing and annotation.</title>
        <authorList>
            <consortium name="The Broad Institute Genomics Platform"/>
            <consortium name="The Broad Institute Genome Sequencing Center for Infectious Disease"/>
            <person name="Wu L."/>
            <person name="Ma J."/>
        </authorList>
    </citation>
    <scope>NUCLEOTIDE SEQUENCE [LARGE SCALE GENOMIC DNA]</scope>
    <source>
        <strain evidence="5">JCM 17458</strain>
    </source>
</reference>
<evidence type="ECO:0000259" key="2">
    <source>
        <dbReference type="Pfam" id="PF14231"/>
    </source>
</evidence>
<dbReference type="Pfam" id="PF14231">
    <property type="entry name" value="GXWXG"/>
    <property type="match status" value="1"/>
</dbReference>
<evidence type="ECO:0000256" key="1">
    <source>
        <dbReference type="SAM" id="MobiDB-lite"/>
    </source>
</evidence>
<accession>A0ABP8EHF8</accession>
<dbReference type="Gene3D" id="2.40.128.580">
    <property type="entry name" value="GXWXG domain"/>
    <property type="match status" value="2"/>
</dbReference>
<evidence type="ECO:0000313" key="4">
    <source>
        <dbReference type="EMBL" id="GAA4283306.1"/>
    </source>
</evidence>
<gene>
    <name evidence="4" type="ORF">GCM10022261_08370</name>
</gene>
<organism evidence="4 5">
    <name type="scientific">Brevibacterium daeguense</name>
    <dbReference type="NCBI Taxonomy" id="909936"/>
    <lineage>
        <taxon>Bacteria</taxon>
        <taxon>Bacillati</taxon>
        <taxon>Actinomycetota</taxon>
        <taxon>Actinomycetes</taxon>
        <taxon>Micrococcales</taxon>
        <taxon>Brevibacteriaceae</taxon>
        <taxon>Brevibacterium</taxon>
    </lineage>
</organism>
<dbReference type="EMBL" id="BAABAZ010000004">
    <property type="protein sequence ID" value="GAA4283306.1"/>
    <property type="molecule type" value="Genomic_DNA"/>
</dbReference>
<name>A0ABP8EHF8_9MICO</name>
<dbReference type="InterPro" id="IPR025951">
    <property type="entry name" value="GXWXG_dom"/>
</dbReference>
<evidence type="ECO:0000313" key="5">
    <source>
        <dbReference type="Proteomes" id="UP001501586"/>
    </source>
</evidence>
<feature type="region of interest" description="Disordered" evidence="1">
    <location>
        <begin position="99"/>
        <end position="149"/>
    </location>
</feature>
<dbReference type="Proteomes" id="UP001501586">
    <property type="component" value="Unassembled WGS sequence"/>
</dbReference>
<sequence length="256" mass="27709">MGRPVGGDEETRTMITETITTSGAEHSGTVTAELRRGMSTAQALAVFDSLPAVRVEEMFGRWTGSEVPTGSPLDGLLGAYGWHGKRFASAEEVDPLIFEKPGSKKAGAEKPGSKKSGSKKAGAETPGLGKPGSRKPAPGKRVLRRSGPRRRGSLFAVEPAVIPLQLALRLPSLVHHPATAALGRLALPLIRTRRPKARLRMVEYRGVSTATMIYDAQPINDHFRRLDNRTLLGAMDLRGLDSPFFFLLHREPDTLS</sequence>
<dbReference type="Pfam" id="PF14232">
    <property type="entry name" value="DUF4334"/>
    <property type="match status" value="1"/>
</dbReference>